<evidence type="ECO:0000259" key="5">
    <source>
        <dbReference type="Pfam" id="PF07635"/>
    </source>
</evidence>
<evidence type="ECO:0000259" key="6">
    <source>
        <dbReference type="Pfam" id="PF07637"/>
    </source>
</evidence>
<evidence type="ECO:0000259" key="4">
    <source>
        <dbReference type="Pfam" id="PF07631"/>
    </source>
</evidence>
<dbReference type="InterPro" id="IPR013036">
    <property type="entry name" value="DUF1587"/>
</dbReference>
<dbReference type="InterPro" id="IPR013039">
    <property type="entry name" value="DUF1588"/>
</dbReference>
<evidence type="ECO:0000259" key="1">
    <source>
        <dbReference type="Pfam" id="PF07624"/>
    </source>
</evidence>
<feature type="domain" description="DUF1588" evidence="3">
    <location>
        <begin position="709"/>
        <end position="804"/>
    </location>
</feature>
<name>A0A517TA32_9PLAN</name>
<dbReference type="Pfam" id="PF07637">
    <property type="entry name" value="PSD5"/>
    <property type="match status" value="1"/>
</dbReference>
<protein>
    <recommendedName>
        <fullName evidence="9">Planctomycete cytochrome C</fullName>
    </recommendedName>
</protein>
<dbReference type="InterPro" id="IPR011429">
    <property type="entry name" value="Cyt_c_Planctomycete-type"/>
</dbReference>
<dbReference type="InterPro" id="IPR011478">
    <property type="entry name" value="DUF1585"/>
</dbReference>
<evidence type="ECO:0000313" key="8">
    <source>
        <dbReference type="Proteomes" id="UP000319976"/>
    </source>
</evidence>
<gene>
    <name evidence="7" type="ORF">V22_24810</name>
</gene>
<dbReference type="Pfam" id="PF07626">
    <property type="entry name" value="PSD3"/>
    <property type="match status" value="1"/>
</dbReference>
<evidence type="ECO:0000259" key="3">
    <source>
        <dbReference type="Pfam" id="PF07627"/>
    </source>
</evidence>
<feature type="domain" description="DUF1592" evidence="4">
    <location>
        <begin position="562"/>
        <end position="687"/>
    </location>
</feature>
<dbReference type="AlphaFoldDB" id="A0A517TA32"/>
<dbReference type="Pfam" id="PF07635">
    <property type="entry name" value="PSCyt1"/>
    <property type="match status" value="1"/>
</dbReference>
<evidence type="ECO:0008006" key="9">
    <source>
        <dbReference type="Google" id="ProtNLM"/>
    </source>
</evidence>
<dbReference type="InterPro" id="IPR013042">
    <property type="entry name" value="DUF1592"/>
</dbReference>
<proteinExistence type="predicted"/>
<dbReference type="KEGG" id="chya:V22_24810"/>
<dbReference type="OrthoDB" id="175242at2"/>
<evidence type="ECO:0000313" key="7">
    <source>
        <dbReference type="EMBL" id="QDT65234.1"/>
    </source>
</evidence>
<feature type="domain" description="Cytochrome C Planctomycete-type" evidence="5">
    <location>
        <begin position="99"/>
        <end position="146"/>
    </location>
</feature>
<evidence type="ECO:0000259" key="2">
    <source>
        <dbReference type="Pfam" id="PF07626"/>
    </source>
</evidence>
<accession>A0A517TA32</accession>
<dbReference type="Proteomes" id="UP000319976">
    <property type="component" value="Chromosome"/>
</dbReference>
<dbReference type="InterPro" id="IPR013043">
    <property type="entry name" value="DUF1595"/>
</dbReference>
<sequence length="925" mass="104292">MLSPKLKKLLPLISTCRLKCISVKGNQAGHLLLHNQTNVTKCQVSAITVNTIRHASVITHYSLSTLTTFTLLFVACRLNAGELPENKNVEISEFITSHCSDCHDSVTREGGLNLTNLEFSLQNKSNRNSWVKIFDRIVQGEMPPPDSGLEIASVERKNLIGLLGQALHSVDHKEVAAQGRGPLRRLTRNEFEYNLRDLFQLPHLDVKSILPEDRTSHGYTKLSDSLDMSRVQLNAYMDAAEYSLKKAIASGVTPPSFSSYRAIGLDLFPSSNTFGNREAMFFAKNDKMVSLTQQEYQARLKSGERDPEVEVAIFRSATWPYYGYPRGFVAHEDGIYRVRFSARAVRQVRDFRLVPALKPQAMTFRARKPSGPDVSGDVRSTGGWIDILPEKSVFETEILLKKGETFEYSILGLAQPFVIAPKNGPIYYNFPPMPAEGHPGVAFQWLEVSGPIQESDWPPASHQILFDDLPIQLSLTGSQFPIEVVTKQPAIDAEYLFRRFVRLSARQPVPEKSIATYLELINSRLKEGASFTESMMAGYQAFLCSGHFLYLQEPIGRKQQANYAVASRLSHFLWNSRPDEQLLNMAHQGKIFDPEVLRSEFDRMIAKDKFERFVINFTDSWLDLKELHRDLPDIRLYPEYRKDDYLVDSMGEETRAFFRAMVRSNLPSRVVIDTDFAFVNDRLAQHYCLSHVEGSYMRRVKLPKRSPHGGLLSQASIMKITANGTATSPVLRGVWVMEKLIGVPPPPPPPAVPAIEPDIRGASTVRELLAKHTESETCSGCHSRFDPVGFALENYDIMGAWRDHYRGLEEGELITGIDRAGHSYEYRVGNTVDPSGKLRTGETFRDIHELKQLLISNQRQLAKNLLEQFVIYATGTPVRFSDRTVVQEILDRCGPNGYCVRDLLSELVLSEIFLGHAEGESLSAR</sequence>
<organism evidence="7 8">
    <name type="scientific">Calycomorphotria hydatis</name>
    <dbReference type="NCBI Taxonomy" id="2528027"/>
    <lineage>
        <taxon>Bacteria</taxon>
        <taxon>Pseudomonadati</taxon>
        <taxon>Planctomycetota</taxon>
        <taxon>Planctomycetia</taxon>
        <taxon>Planctomycetales</taxon>
        <taxon>Planctomycetaceae</taxon>
        <taxon>Calycomorphotria</taxon>
    </lineage>
</organism>
<reference evidence="7 8" key="1">
    <citation type="submission" date="2019-02" db="EMBL/GenBank/DDBJ databases">
        <title>Deep-cultivation of Planctomycetes and their phenomic and genomic characterization uncovers novel biology.</title>
        <authorList>
            <person name="Wiegand S."/>
            <person name="Jogler M."/>
            <person name="Boedeker C."/>
            <person name="Pinto D."/>
            <person name="Vollmers J."/>
            <person name="Rivas-Marin E."/>
            <person name="Kohn T."/>
            <person name="Peeters S.H."/>
            <person name="Heuer A."/>
            <person name="Rast P."/>
            <person name="Oberbeckmann S."/>
            <person name="Bunk B."/>
            <person name="Jeske O."/>
            <person name="Meyerdierks A."/>
            <person name="Storesund J.E."/>
            <person name="Kallscheuer N."/>
            <person name="Luecker S."/>
            <person name="Lage O.M."/>
            <person name="Pohl T."/>
            <person name="Merkel B.J."/>
            <person name="Hornburger P."/>
            <person name="Mueller R.-W."/>
            <person name="Bruemmer F."/>
            <person name="Labrenz M."/>
            <person name="Spormann A.M."/>
            <person name="Op den Camp H."/>
            <person name="Overmann J."/>
            <person name="Amann R."/>
            <person name="Jetten M.S.M."/>
            <person name="Mascher T."/>
            <person name="Medema M.H."/>
            <person name="Devos D.P."/>
            <person name="Kaster A.-K."/>
            <person name="Ovreas L."/>
            <person name="Rohde M."/>
            <person name="Galperin M.Y."/>
            <person name="Jogler C."/>
        </authorList>
    </citation>
    <scope>NUCLEOTIDE SEQUENCE [LARGE SCALE GENOMIC DNA]</scope>
    <source>
        <strain evidence="7 8">V22</strain>
    </source>
</reference>
<feature type="domain" description="DUF1587" evidence="2">
    <location>
        <begin position="184"/>
        <end position="249"/>
    </location>
</feature>
<dbReference type="Pfam" id="PF07624">
    <property type="entry name" value="PSD2"/>
    <property type="match status" value="1"/>
</dbReference>
<feature type="domain" description="DUF1595" evidence="6">
    <location>
        <begin position="495"/>
        <end position="553"/>
    </location>
</feature>
<feature type="domain" description="DUF1585" evidence="1">
    <location>
        <begin position="841"/>
        <end position="913"/>
    </location>
</feature>
<dbReference type="EMBL" id="CP036316">
    <property type="protein sequence ID" value="QDT65234.1"/>
    <property type="molecule type" value="Genomic_DNA"/>
</dbReference>
<keyword evidence="8" id="KW-1185">Reference proteome</keyword>
<dbReference type="Pfam" id="PF07627">
    <property type="entry name" value="PSCyt3"/>
    <property type="match status" value="1"/>
</dbReference>
<dbReference type="Pfam" id="PF07631">
    <property type="entry name" value="PSD4"/>
    <property type="match status" value="1"/>
</dbReference>